<reference evidence="2" key="1">
    <citation type="journal article" date="2022" name="IScience">
        <title>Evolution of zygomycete secretomes and the origins of terrestrial fungal ecologies.</title>
        <authorList>
            <person name="Chang Y."/>
            <person name="Wang Y."/>
            <person name="Mondo S."/>
            <person name="Ahrendt S."/>
            <person name="Andreopoulos W."/>
            <person name="Barry K."/>
            <person name="Beard J."/>
            <person name="Benny G.L."/>
            <person name="Blankenship S."/>
            <person name="Bonito G."/>
            <person name="Cuomo C."/>
            <person name="Desiro A."/>
            <person name="Gervers K.A."/>
            <person name="Hundley H."/>
            <person name="Kuo A."/>
            <person name="LaButti K."/>
            <person name="Lang B.F."/>
            <person name="Lipzen A."/>
            <person name="O'Donnell K."/>
            <person name="Pangilinan J."/>
            <person name="Reynolds N."/>
            <person name="Sandor L."/>
            <person name="Smith M.E."/>
            <person name="Tsang A."/>
            <person name="Grigoriev I.V."/>
            <person name="Stajich J.E."/>
            <person name="Spatafora J.W."/>
        </authorList>
    </citation>
    <scope>NUCLEOTIDE SEQUENCE</scope>
    <source>
        <strain evidence="2">RSA 2281</strain>
    </source>
</reference>
<protein>
    <submittedName>
        <fullName evidence="2">Uncharacterized protein</fullName>
    </submittedName>
</protein>
<sequence length="257" mass="28140">MAPSKKCCCCIPLRGGVLLLSVIIVAVSILLIGLTFTHMNPMVMHLSVIHAVLPWVAVIIYIATGVIGLYGILASAVGKLALMRLYKLLFWVFLVFILTIWTAVSFILALVNRSKSQDACNAANPDQAESTGGDQTVSVGDFETTFLGMQLGSTYGLANCSQAVQAGVIGLAILLFIGQISMFYFATIVAGYTKKLRERNYGHRLRDDEWNDNLDDLGAAYRSDAQNAQRYRMNQMNQNKSGGNKFTKGLKKFKLGK</sequence>
<comment type="caution">
    <text evidence="2">The sequence shown here is derived from an EMBL/GenBank/DDBJ whole genome shotgun (WGS) entry which is preliminary data.</text>
</comment>
<keyword evidence="1" id="KW-1133">Transmembrane helix</keyword>
<evidence type="ECO:0000313" key="3">
    <source>
        <dbReference type="Proteomes" id="UP001209540"/>
    </source>
</evidence>
<keyword evidence="3" id="KW-1185">Reference proteome</keyword>
<name>A0AAD5JZS6_9FUNG</name>
<proteinExistence type="predicted"/>
<dbReference type="Proteomes" id="UP001209540">
    <property type="component" value="Unassembled WGS sequence"/>
</dbReference>
<organism evidence="2 3">
    <name type="scientific">Phascolomyces articulosus</name>
    <dbReference type="NCBI Taxonomy" id="60185"/>
    <lineage>
        <taxon>Eukaryota</taxon>
        <taxon>Fungi</taxon>
        <taxon>Fungi incertae sedis</taxon>
        <taxon>Mucoromycota</taxon>
        <taxon>Mucoromycotina</taxon>
        <taxon>Mucoromycetes</taxon>
        <taxon>Mucorales</taxon>
        <taxon>Lichtheimiaceae</taxon>
        <taxon>Phascolomyces</taxon>
    </lineage>
</organism>
<dbReference type="EMBL" id="JAIXMP010000014">
    <property type="protein sequence ID" value="KAI9262227.1"/>
    <property type="molecule type" value="Genomic_DNA"/>
</dbReference>
<evidence type="ECO:0000313" key="2">
    <source>
        <dbReference type="EMBL" id="KAI9262227.1"/>
    </source>
</evidence>
<keyword evidence="1" id="KW-0812">Transmembrane</keyword>
<feature type="transmembrane region" description="Helical" evidence="1">
    <location>
        <begin position="88"/>
        <end position="111"/>
    </location>
</feature>
<gene>
    <name evidence="2" type="ORF">BDA99DRAFT_464061</name>
</gene>
<reference evidence="2" key="2">
    <citation type="submission" date="2023-02" db="EMBL/GenBank/DDBJ databases">
        <authorList>
            <consortium name="DOE Joint Genome Institute"/>
            <person name="Mondo S.J."/>
            <person name="Chang Y."/>
            <person name="Wang Y."/>
            <person name="Ahrendt S."/>
            <person name="Andreopoulos W."/>
            <person name="Barry K."/>
            <person name="Beard J."/>
            <person name="Benny G.L."/>
            <person name="Blankenship S."/>
            <person name="Bonito G."/>
            <person name="Cuomo C."/>
            <person name="Desiro A."/>
            <person name="Gervers K.A."/>
            <person name="Hundley H."/>
            <person name="Kuo A."/>
            <person name="LaButti K."/>
            <person name="Lang B.F."/>
            <person name="Lipzen A."/>
            <person name="O'Donnell K."/>
            <person name="Pangilinan J."/>
            <person name="Reynolds N."/>
            <person name="Sandor L."/>
            <person name="Smith M.W."/>
            <person name="Tsang A."/>
            <person name="Grigoriev I.V."/>
            <person name="Stajich J.E."/>
            <person name="Spatafora J.W."/>
        </authorList>
    </citation>
    <scope>NUCLEOTIDE SEQUENCE</scope>
    <source>
        <strain evidence="2">RSA 2281</strain>
    </source>
</reference>
<accession>A0AAD5JZS6</accession>
<evidence type="ECO:0000256" key="1">
    <source>
        <dbReference type="SAM" id="Phobius"/>
    </source>
</evidence>
<keyword evidence="1" id="KW-0472">Membrane</keyword>
<dbReference type="AlphaFoldDB" id="A0AAD5JZS6"/>
<feature type="transmembrane region" description="Helical" evidence="1">
    <location>
        <begin position="52"/>
        <end position="76"/>
    </location>
</feature>
<feature type="transmembrane region" description="Helical" evidence="1">
    <location>
        <begin position="168"/>
        <end position="192"/>
    </location>
</feature>
<feature type="transmembrane region" description="Helical" evidence="1">
    <location>
        <begin position="12"/>
        <end position="32"/>
    </location>
</feature>